<dbReference type="KEGG" id="eiv:EIN_437110"/>
<dbReference type="OrthoDB" id="25766at2759"/>
<dbReference type="EMBL" id="KB206697">
    <property type="protein sequence ID" value="ELP88781.1"/>
    <property type="molecule type" value="Genomic_DNA"/>
</dbReference>
<gene>
    <name evidence="5" type="ORF">EIN_437110</name>
</gene>
<feature type="compositionally biased region" description="Acidic residues" evidence="3">
    <location>
        <begin position="296"/>
        <end position="309"/>
    </location>
</feature>
<feature type="domain" description="Protein kinase" evidence="4">
    <location>
        <begin position="9"/>
        <end position="277"/>
    </location>
</feature>
<dbReference type="SUPFAM" id="SSF56112">
    <property type="entry name" value="Protein kinase-like (PK-like)"/>
    <property type="match status" value="1"/>
</dbReference>
<keyword evidence="2" id="KW-0067">ATP-binding</keyword>
<evidence type="ECO:0000313" key="6">
    <source>
        <dbReference type="Proteomes" id="UP000014680"/>
    </source>
</evidence>
<dbReference type="InterPro" id="IPR050198">
    <property type="entry name" value="Non-receptor_tyrosine_kinases"/>
</dbReference>
<dbReference type="Pfam" id="PF07714">
    <property type="entry name" value="PK_Tyr_Ser-Thr"/>
    <property type="match status" value="1"/>
</dbReference>
<keyword evidence="6" id="KW-1185">Reference proteome</keyword>
<dbReference type="InterPro" id="IPR000719">
    <property type="entry name" value="Prot_kinase_dom"/>
</dbReference>
<dbReference type="Gene3D" id="1.10.510.10">
    <property type="entry name" value="Transferase(Phosphotransferase) domain 1"/>
    <property type="match status" value="1"/>
</dbReference>
<organism evidence="5 6">
    <name type="scientific">Entamoeba invadens IP1</name>
    <dbReference type="NCBI Taxonomy" id="370355"/>
    <lineage>
        <taxon>Eukaryota</taxon>
        <taxon>Amoebozoa</taxon>
        <taxon>Evosea</taxon>
        <taxon>Archamoebae</taxon>
        <taxon>Mastigamoebida</taxon>
        <taxon>Entamoebidae</taxon>
        <taxon>Entamoeba</taxon>
    </lineage>
</organism>
<dbReference type="AlphaFoldDB" id="A0A0A1U713"/>
<feature type="region of interest" description="Disordered" evidence="3">
    <location>
        <begin position="283"/>
        <end position="309"/>
    </location>
</feature>
<evidence type="ECO:0000259" key="4">
    <source>
        <dbReference type="PROSITE" id="PS50011"/>
    </source>
</evidence>
<dbReference type="GO" id="GO:0005524">
    <property type="term" value="F:ATP binding"/>
    <property type="evidence" value="ECO:0007669"/>
    <property type="project" value="UniProtKB-KW"/>
</dbReference>
<keyword evidence="1" id="KW-0547">Nucleotide-binding</keyword>
<dbReference type="PIRSF" id="PIRSF000654">
    <property type="entry name" value="Integrin-linked_kinase"/>
    <property type="match status" value="1"/>
</dbReference>
<keyword evidence="5" id="KW-0808">Transferase</keyword>
<dbReference type="GeneID" id="14887761"/>
<dbReference type="InterPro" id="IPR011009">
    <property type="entry name" value="Kinase-like_dom_sf"/>
</dbReference>
<dbReference type="VEuPathDB" id="AmoebaDB:EIN_437110"/>
<evidence type="ECO:0000256" key="1">
    <source>
        <dbReference type="ARBA" id="ARBA00022741"/>
    </source>
</evidence>
<evidence type="ECO:0000256" key="3">
    <source>
        <dbReference type="SAM" id="MobiDB-lite"/>
    </source>
</evidence>
<proteinExistence type="predicted"/>
<name>A0A0A1U713_ENTIV</name>
<reference evidence="5 6" key="1">
    <citation type="submission" date="2012-10" db="EMBL/GenBank/DDBJ databases">
        <authorList>
            <person name="Zafar N."/>
            <person name="Inman J."/>
            <person name="Hall N."/>
            <person name="Lorenzi H."/>
            <person name="Caler E."/>
        </authorList>
    </citation>
    <scope>NUCLEOTIDE SEQUENCE [LARGE SCALE GENOMIC DNA]</scope>
    <source>
        <strain evidence="5 6">IP1</strain>
    </source>
</reference>
<dbReference type="PROSITE" id="PS50011">
    <property type="entry name" value="PROTEIN_KINASE_DOM"/>
    <property type="match status" value="1"/>
</dbReference>
<evidence type="ECO:0000313" key="5">
    <source>
        <dbReference type="EMBL" id="ELP88781.1"/>
    </source>
</evidence>
<dbReference type="GO" id="GO:0004672">
    <property type="term" value="F:protein kinase activity"/>
    <property type="evidence" value="ECO:0007669"/>
    <property type="project" value="InterPro"/>
</dbReference>
<keyword evidence="5" id="KW-0418">Kinase</keyword>
<protein>
    <submittedName>
        <fullName evidence="5">Megakaryocyte-associated tyrosine protein kinase, putative</fullName>
    </submittedName>
</protein>
<accession>A0A0A1U713</accession>
<evidence type="ECO:0000256" key="2">
    <source>
        <dbReference type="ARBA" id="ARBA00022840"/>
    </source>
</evidence>
<dbReference type="Proteomes" id="UP000014680">
    <property type="component" value="Unassembled WGS sequence"/>
</dbReference>
<feature type="compositionally biased region" description="Basic and acidic residues" evidence="3">
    <location>
        <begin position="283"/>
        <end position="295"/>
    </location>
</feature>
<dbReference type="InterPro" id="IPR001245">
    <property type="entry name" value="Ser-Thr/Tyr_kinase_cat_dom"/>
</dbReference>
<dbReference type="PANTHER" id="PTHR24418">
    <property type="entry name" value="TYROSINE-PROTEIN KINASE"/>
    <property type="match status" value="1"/>
</dbReference>
<dbReference type="RefSeq" id="XP_004255552.1">
    <property type="nucleotide sequence ID" value="XM_004255504.1"/>
</dbReference>
<sequence>MSSVFLENCVISTRVGVCCFGGVYSGTYNGTQVVFKELRKMAADSAKLPKLSALVPKVQQIIHPNVVQLYGLYIHDNSVYTVYKRYDGPLEKLFRNGKSSNYGLKERTHFIIDVATGMEYITSAQSGDGTLSLRNLGYTKDSNSVITVIIGGLDVSYFGNVYDTSLVRSFARKWTSPEVAKEGDNHLKYNEKSDVWSFGVTAWEILNGGRVPFENVSTGDILKKVEEGLRLEEPKITQLFKENGGEKLWNIIAMCFETNPEKRPTFTQIKEQLQNVYNEMKEDTKEDLKKIKEAEKVDEDDEDEEEDNY</sequence>